<comment type="caution">
    <text evidence="2">The sequence shown here is derived from an EMBL/GenBank/DDBJ whole genome shotgun (WGS) entry which is preliminary data.</text>
</comment>
<organism evidence="2 3">
    <name type="scientific">Sphingomonas arvum</name>
    <dbReference type="NCBI Taxonomy" id="2992113"/>
    <lineage>
        <taxon>Bacteria</taxon>
        <taxon>Pseudomonadati</taxon>
        <taxon>Pseudomonadota</taxon>
        <taxon>Alphaproteobacteria</taxon>
        <taxon>Sphingomonadales</taxon>
        <taxon>Sphingomonadaceae</taxon>
        <taxon>Sphingomonas</taxon>
    </lineage>
</organism>
<name>A0ABT3JE06_9SPHN</name>
<sequence length="87" mass="9100">MFLSLLVTAALALSPAPQAAQAAAPSATPAQPAATEKTCRKFIPTGSIMPKRFCFTKAEWAEFDARTQAGAEGFLGRRTAGSALDKD</sequence>
<keyword evidence="1" id="KW-0732">Signal</keyword>
<accession>A0ABT3JE06</accession>
<proteinExistence type="predicted"/>
<feature type="signal peptide" evidence="1">
    <location>
        <begin position="1"/>
        <end position="22"/>
    </location>
</feature>
<dbReference type="EMBL" id="JAPDOB010000001">
    <property type="protein sequence ID" value="MCW3797266.1"/>
    <property type="molecule type" value="Genomic_DNA"/>
</dbReference>
<gene>
    <name evidence="2" type="ORF">OMW55_05520</name>
</gene>
<dbReference type="RefSeq" id="WP_264881437.1">
    <property type="nucleotide sequence ID" value="NZ_JAPDOB010000001.1"/>
</dbReference>
<evidence type="ECO:0008006" key="4">
    <source>
        <dbReference type="Google" id="ProtNLM"/>
    </source>
</evidence>
<dbReference type="Proteomes" id="UP001526246">
    <property type="component" value="Unassembled WGS sequence"/>
</dbReference>
<feature type="chain" id="PRO_5047372390" description="YARHG domain-containing protein" evidence="1">
    <location>
        <begin position="23"/>
        <end position="87"/>
    </location>
</feature>
<evidence type="ECO:0000313" key="2">
    <source>
        <dbReference type="EMBL" id="MCW3797266.1"/>
    </source>
</evidence>
<reference evidence="2 3" key="1">
    <citation type="submission" date="2022-10" db="EMBL/GenBank/DDBJ databases">
        <title>Sphingomonas sp.</title>
        <authorList>
            <person name="Jin C."/>
        </authorList>
    </citation>
    <scope>NUCLEOTIDE SEQUENCE [LARGE SCALE GENOMIC DNA]</scope>
    <source>
        <strain evidence="2 3">BN140010</strain>
    </source>
</reference>
<keyword evidence="3" id="KW-1185">Reference proteome</keyword>
<evidence type="ECO:0000256" key="1">
    <source>
        <dbReference type="SAM" id="SignalP"/>
    </source>
</evidence>
<protein>
    <recommendedName>
        <fullName evidence="4">YARHG domain-containing protein</fullName>
    </recommendedName>
</protein>
<evidence type="ECO:0000313" key="3">
    <source>
        <dbReference type="Proteomes" id="UP001526246"/>
    </source>
</evidence>